<evidence type="ECO:0000313" key="3">
    <source>
        <dbReference type="Proteomes" id="UP001197958"/>
    </source>
</evidence>
<feature type="domain" description="Coenzyme F420 hydrogenase/dehydrogenase beta subunit C-terminal" evidence="1">
    <location>
        <begin position="96"/>
        <end position="252"/>
    </location>
</feature>
<proteinExistence type="predicted"/>
<comment type="caution">
    <text evidence="2">The sequence shown here is derived from an EMBL/GenBank/DDBJ whole genome shotgun (WGS) entry which is preliminary data.</text>
</comment>
<protein>
    <submittedName>
        <fullName evidence="2">Coenzyme F420 hydrogenase/dehydrogenase, beta subunit C-terminal domain</fullName>
    </submittedName>
</protein>
<dbReference type="Proteomes" id="UP001197958">
    <property type="component" value="Unassembled WGS sequence"/>
</dbReference>
<evidence type="ECO:0000313" key="2">
    <source>
        <dbReference type="EMBL" id="MCA4522151.1"/>
    </source>
</evidence>
<dbReference type="InterPro" id="IPR007525">
    <property type="entry name" value="FrhB_FdhB_C"/>
</dbReference>
<name>A0AAW4SHQ7_9BACE</name>
<reference evidence="2" key="1">
    <citation type="submission" date="2023-08" db="EMBL/GenBank/DDBJ databases">
        <title>Mucin Metabolism Genes Underlie the Key Renovations of Bacteroides xylanisolvens Genomes in Captive Great Apes.</title>
        <authorList>
            <person name="Nishida A.H."/>
        </authorList>
    </citation>
    <scope>NUCLEOTIDE SEQUENCE</scope>
    <source>
        <strain evidence="2">P19.10B</strain>
    </source>
</reference>
<accession>A0AAW4SHQ7</accession>
<sequence>MQDNKKAIGYYIGHIVDQDIRYRASSGGIGTAIVKYLFSFPEYKTSVTFYFDEENCRYIPKLIYQASDINICGSIYQDIDLVGFIRQHLSEISGGIVLTCLPCQVNAIRALLEKHNIPNFIISFVCSGQTTLEGTYCYYRFLGIKKENIKKMQYRGNGWPSGIQIFLKDGTEINRDNYSEPWSLIHRSVLFRPKRCFFCKKDTSYASDISLADPWLDEYIAHDKIGNTMFLVNTNLGQRILLDMSSKNIINTVRSSWELYCKAQAPNVNKEIYVYNKQNFLRMEQKIVENRIYHRVFSLTPFNMKIHLYLMRILDKIYMKRYE</sequence>
<dbReference type="EMBL" id="JAIWWW010000006">
    <property type="protein sequence ID" value="MCA4522151.1"/>
    <property type="molecule type" value="Genomic_DNA"/>
</dbReference>
<dbReference type="RefSeq" id="WP_087321125.1">
    <property type="nucleotide sequence ID" value="NZ_CP183042.1"/>
</dbReference>
<dbReference type="AlphaFoldDB" id="A0AAW4SHQ7"/>
<organism evidence="2 3">
    <name type="scientific">Bacteroides xylanisolvens</name>
    <dbReference type="NCBI Taxonomy" id="371601"/>
    <lineage>
        <taxon>Bacteria</taxon>
        <taxon>Pseudomonadati</taxon>
        <taxon>Bacteroidota</taxon>
        <taxon>Bacteroidia</taxon>
        <taxon>Bacteroidales</taxon>
        <taxon>Bacteroidaceae</taxon>
        <taxon>Bacteroides</taxon>
    </lineage>
</organism>
<dbReference type="Pfam" id="PF04432">
    <property type="entry name" value="FrhB_FdhB_C"/>
    <property type="match status" value="1"/>
</dbReference>
<gene>
    <name evidence="2" type="ORF">LDZ35_02840</name>
</gene>
<evidence type="ECO:0000259" key="1">
    <source>
        <dbReference type="Pfam" id="PF04432"/>
    </source>
</evidence>